<organism evidence="1 2">
    <name type="scientific">Magnusiomyces paraingens</name>
    <dbReference type="NCBI Taxonomy" id="2606893"/>
    <lineage>
        <taxon>Eukaryota</taxon>
        <taxon>Fungi</taxon>
        <taxon>Dikarya</taxon>
        <taxon>Ascomycota</taxon>
        <taxon>Saccharomycotina</taxon>
        <taxon>Dipodascomycetes</taxon>
        <taxon>Dipodascales</taxon>
        <taxon>Dipodascaceae</taxon>
        <taxon>Magnusiomyces</taxon>
    </lineage>
</organism>
<reference evidence="1 2" key="1">
    <citation type="submission" date="2019-09" db="EMBL/GenBank/DDBJ databases">
        <authorList>
            <person name="Brejova B."/>
        </authorList>
    </citation>
    <scope>NUCLEOTIDE SEQUENCE [LARGE SCALE GENOMIC DNA]</scope>
</reference>
<accession>A0A5E8BAH6</accession>
<dbReference type="Proteomes" id="UP000398389">
    <property type="component" value="Unassembled WGS sequence"/>
</dbReference>
<dbReference type="RefSeq" id="XP_031851755.1">
    <property type="nucleotide sequence ID" value="XM_031995864.1"/>
</dbReference>
<dbReference type="EMBL" id="CABVLU010000001">
    <property type="protein sequence ID" value="VVT46292.1"/>
    <property type="molecule type" value="Genomic_DNA"/>
</dbReference>
<proteinExistence type="predicted"/>
<sequence>MTCQTSLLDFPREVHLALISFLAATDCAALGQTHPILRQPYSQASFRHCSLSLAKTLFNPSERPIPLSVFFAPSRHSSWFPSHSVLSANLLFRKAGAETDALLAALSHESFTKSYPNLRKIKWRIFIGKSDRFAQSLTPILLPKSPQSSPYSSNLIIHSPSVLASLAENNYAQTISSLEFNLLTPLSATDMAAFQTTHIPQTFPNINTLIFKCPHTLVTESTYITLVTNISNFLPHLKALTLTNGYFSRAFFEALATLPQDIPFFKLSFRNYDTVADDALLLLDGAGAQGLDHPVGSLIFFDLQLPQITHLCENSGPYFLRYPILLQSLAFPRLRSMHMLESDISCFSLLINNPKVPIFAHVSFIDIQVNNYDTSCLLVSVLQCCPHLERLRLLRAISPSHFAFANVFENTSFNAGKISPPQSKTTISEILTFIRLNFLEDILDLDQSKYNNYAAMTPASKSAYYQKKAHLEAKIKNSIPPQMLRFERLFMLLSFILDPFGTRYSASLEDILVYWIQLCSCGYWERLGSALTACPKLRYVELGYSDSAFRRERELVAVTRSDIRPLDCPRFHHFVATHPSLRQLVLVNCATHHVHSISQEHEANAYSFGKYMKKGSRWANNQVDLITVVDTEAARKKYEPRLQADERLDCYIVPDKWKEYKASKGHTPEIFSEGLDSDDAFLGWK</sequence>
<dbReference type="SUPFAM" id="SSF52047">
    <property type="entry name" value="RNI-like"/>
    <property type="match status" value="1"/>
</dbReference>
<dbReference type="GeneID" id="43579964"/>
<gene>
    <name evidence="1" type="ORF">SAPINGB_P001141</name>
</gene>
<name>A0A5E8BAH6_9ASCO</name>
<keyword evidence="2" id="KW-1185">Reference proteome</keyword>
<dbReference type="AlphaFoldDB" id="A0A5E8BAH6"/>
<protein>
    <submittedName>
        <fullName evidence="1">Uncharacterized protein</fullName>
    </submittedName>
</protein>
<evidence type="ECO:0000313" key="2">
    <source>
        <dbReference type="Proteomes" id="UP000398389"/>
    </source>
</evidence>
<evidence type="ECO:0000313" key="1">
    <source>
        <dbReference type="EMBL" id="VVT46292.1"/>
    </source>
</evidence>